<evidence type="ECO:0000313" key="2">
    <source>
        <dbReference type="Proteomes" id="UP000295818"/>
    </source>
</evidence>
<keyword evidence="2" id="KW-1185">Reference proteome</keyword>
<dbReference type="Gene3D" id="3.40.630.10">
    <property type="entry name" value="Zn peptidases"/>
    <property type="match status" value="1"/>
</dbReference>
<organism evidence="1 2">
    <name type="scientific">Kribbella orskensis</name>
    <dbReference type="NCBI Taxonomy" id="2512216"/>
    <lineage>
        <taxon>Bacteria</taxon>
        <taxon>Bacillati</taxon>
        <taxon>Actinomycetota</taxon>
        <taxon>Actinomycetes</taxon>
        <taxon>Propionibacteriales</taxon>
        <taxon>Kribbellaceae</taxon>
        <taxon>Kribbella</taxon>
    </lineage>
</organism>
<sequence>MSALSSERALRHLQVLSEEIGPRIGGTASEKRAAEYLAGQLDRFGYGTRLEPFPVADKFLAQIGDPRNLAGLVS</sequence>
<proteinExistence type="predicted"/>
<comment type="caution">
    <text evidence="1">The sequence shown here is derived from an EMBL/GenBank/DDBJ whole genome shotgun (WGS) entry which is preliminary data.</text>
</comment>
<gene>
    <name evidence="1" type="ORF">EV644_109253</name>
</gene>
<name>A0ABY2BI91_9ACTN</name>
<dbReference type="SUPFAM" id="SSF53187">
    <property type="entry name" value="Zn-dependent exopeptidases"/>
    <property type="match status" value="1"/>
</dbReference>
<reference evidence="1 2" key="1">
    <citation type="journal article" date="2015" name="Stand. Genomic Sci.">
        <title>Genomic Encyclopedia of Bacterial and Archaeal Type Strains, Phase III: the genomes of soil and plant-associated and newly described type strains.</title>
        <authorList>
            <person name="Whitman W.B."/>
            <person name="Woyke T."/>
            <person name="Klenk H.P."/>
            <person name="Zhou Y."/>
            <person name="Lilburn T.G."/>
            <person name="Beck B.J."/>
            <person name="De Vos P."/>
            <person name="Vandamme P."/>
            <person name="Eisen J.A."/>
            <person name="Garrity G."/>
            <person name="Hugenholtz P."/>
            <person name="Kyrpides N.C."/>
        </authorList>
    </citation>
    <scope>NUCLEOTIDE SEQUENCE [LARGE SCALE GENOMIC DNA]</scope>
    <source>
        <strain evidence="1 2">VKM Ac-2538</strain>
    </source>
</reference>
<dbReference type="RefSeq" id="WP_241998678.1">
    <property type="nucleotide sequence ID" value="NZ_SLWM01000009.1"/>
</dbReference>
<protein>
    <submittedName>
        <fullName evidence="1">Uncharacterized protein</fullName>
    </submittedName>
</protein>
<evidence type="ECO:0000313" key="1">
    <source>
        <dbReference type="EMBL" id="TCO20232.1"/>
    </source>
</evidence>
<dbReference type="Proteomes" id="UP000295818">
    <property type="component" value="Unassembled WGS sequence"/>
</dbReference>
<accession>A0ABY2BI91</accession>
<dbReference type="EMBL" id="SLWM01000009">
    <property type="protein sequence ID" value="TCO20232.1"/>
    <property type="molecule type" value="Genomic_DNA"/>
</dbReference>